<evidence type="ECO:0000313" key="2">
    <source>
        <dbReference type="EMBL" id="NVD45199.1"/>
    </source>
</evidence>
<organism evidence="2 3">
    <name type="scientific">Qipengyuania atrilutea</name>
    <dbReference type="NCBI Taxonomy" id="2744473"/>
    <lineage>
        <taxon>Bacteria</taxon>
        <taxon>Pseudomonadati</taxon>
        <taxon>Pseudomonadota</taxon>
        <taxon>Alphaproteobacteria</taxon>
        <taxon>Sphingomonadales</taxon>
        <taxon>Erythrobacteraceae</taxon>
        <taxon>Qipengyuania</taxon>
    </lineage>
</organism>
<proteinExistence type="predicted"/>
<evidence type="ECO:0000313" key="3">
    <source>
        <dbReference type="Proteomes" id="UP000561438"/>
    </source>
</evidence>
<dbReference type="EMBL" id="JABWGV010000003">
    <property type="protein sequence ID" value="NVD45199.1"/>
    <property type="molecule type" value="Genomic_DNA"/>
</dbReference>
<comment type="caution">
    <text evidence="2">The sequence shown here is derived from an EMBL/GenBank/DDBJ whole genome shotgun (WGS) entry which is preliminary data.</text>
</comment>
<evidence type="ECO:0000259" key="1">
    <source>
        <dbReference type="Pfam" id="PF26345"/>
    </source>
</evidence>
<keyword evidence="3" id="KW-1185">Reference proteome</keyword>
<reference evidence="2 3" key="1">
    <citation type="submission" date="2020-06" db="EMBL/GenBank/DDBJ databases">
        <title>Altererythrobacter sp. HHU K3-1.</title>
        <authorList>
            <person name="Zhang D."/>
            <person name="Xue H."/>
        </authorList>
    </citation>
    <scope>NUCLEOTIDE SEQUENCE [LARGE SCALE GENOMIC DNA]</scope>
    <source>
        <strain evidence="2 3">HHU K3-1</strain>
    </source>
</reference>
<feature type="domain" description="ScoMcrA-like N-terminal head" evidence="1">
    <location>
        <begin position="106"/>
        <end position="185"/>
    </location>
</feature>
<gene>
    <name evidence="2" type="ORF">HUV48_09220</name>
</gene>
<protein>
    <recommendedName>
        <fullName evidence="1">ScoMcrA-like N-terminal head domain-containing protein</fullName>
    </recommendedName>
</protein>
<accession>A0A850HDG3</accession>
<dbReference type="AlphaFoldDB" id="A0A850HDG3"/>
<dbReference type="Proteomes" id="UP000561438">
    <property type="component" value="Unassembled WGS sequence"/>
</dbReference>
<dbReference type="Pfam" id="PF26345">
    <property type="entry name" value="ScoMcrA_N"/>
    <property type="match status" value="1"/>
</dbReference>
<sequence length="251" mass="28428">MTENEFKKWMAGEGLALSSISTRISDLRRVERHFGDLDTAYDKDGCATIFEKLSYTAADQTAGKPNPSGIEIEGSLYEGLSGYKSSLAAYVRFRNSETEGSDTGILTRAAVLAAIRECKELGTGTFLNKHKFRRPRTYWIAENETFYPCKAIANVALRAVEGADTQIRDATRSRELISRLGFRVVDSLDERLDPAEFERLKQRFLSKFSDFERLGFGASEGGYFDEERGYKDALLEKDRRRWKIVPCPNKN</sequence>
<name>A0A850HDG3_9SPHN</name>
<dbReference type="InterPro" id="IPR058807">
    <property type="entry name" value="ScoMcrA_N"/>
</dbReference>